<gene>
    <name evidence="1" type="ORF">EV182_002210</name>
</gene>
<comment type="caution">
    <text evidence="1">The sequence shown here is derived from an EMBL/GenBank/DDBJ whole genome shotgun (WGS) entry which is preliminary data.</text>
</comment>
<name>A0ACC1HM21_9FUNG</name>
<evidence type="ECO:0000313" key="2">
    <source>
        <dbReference type="Proteomes" id="UP001145114"/>
    </source>
</evidence>
<protein>
    <submittedName>
        <fullName evidence="1">Uncharacterized protein</fullName>
    </submittedName>
</protein>
<feature type="non-terminal residue" evidence="1">
    <location>
        <position position="188"/>
    </location>
</feature>
<organism evidence="1 2">
    <name type="scientific">Spiromyces aspiralis</name>
    <dbReference type="NCBI Taxonomy" id="68401"/>
    <lineage>
        <taxon>Eukaryota</taxon>
        <taxon>Fungi</taxon>
        <taxon>Fungi incertae sedis</taxon>
        <taxon>Zoopagomycota</taxon>
        <taxon>Kickxellomycotina</taxon>
        <taxon>Kickxellomycetes</taxon>
        <taxon>Kickxellales</taxon>
        <taxon>Kickxellaceae</taxon>
        <taxon>Spiromyces</taxon>
    </lineage>
</organism>
<keyword evidence="2" id="KW-1185">Reference proteome</keyword>
<proteinExistence type="predicted"/>
<dbReference type="Proteomes" id="UP001145114">
    <property type="component" value="Unassembled WGS sequence"/>
</dbReference>
<dbReference type="EMBL" id="JAMZIH010005570">
    <property type="protein sequence ID" value="KAJ1674964.1"/>
    <property type="molecule type" value="Genomic_DNA"/>
</dbReference>
<sequence>MAFRSLWMVNGCSGRTIIDDIESLFYTVYYGLVYIYANESLDDIFWVVSQERQAEYCTMILEKFSRLTEELFGDSICHIDAGVLKVLEDLHEVLFSQVNVEYFYRSRDRDPREEHFPEVKADICSKFGLDPAVLDLGSSTLENPNAIRRVSGTPVKQTYQVEVASSKAGAQAQPDSDAGDNTPIHASN</sequence>
<accession>A0ACC1HM21</accession>
<evidence type="ECO:0000313" key="1">
    <source>
        <dbReference type="EMBL" id="KAJ1674964.1"/>
    </source>
</evidence>
<reference evidence="1" key="1">
    <citation type="submission" date="2022-06" db="EMBL/GenBank/DDBJ databases">
        <title>Phylogenomic reconstructions and comparative analyses of Kickxellomycotina fungi.</title>
        <authorList>
            <person name="Reynolds N.K."/>
            <person name="Stajich J.E."/>
            <person name="Barry K."/>
            <person name="Grigoriev I.V."/>
            <person name="Crous P."/>
            <person name="Smith M.E."/>
        </authorList>
    </citation>
    <scope>NUCLEOTIDE SEQUENCE</scope>
    <source>
        <strain evidence="1">RSA 2271</strain>
    </source>
</reference>